<name>A0A6S6T973_9GAMM</name>
<gene>
    <name evidence="1" type="ORF">HELGO_WM19250</name>
</gene>
<dbReference type="AlphaFoldDB" id="A0A6S6T973"/>
<organism evidence="1">
    <name type="scientific">uncultured Thiotrichaceae bacterium</name>
    <dbReference type="NCBI Taxonomy" id="298394"/>
    <lineage>
        <taxon>Bacteria</taxon>
        <taxon>Pseudomonadati</taxon>
        <taxon>Pseudomonadota</taxon>
        <taxon>Gammaproteobacteria</taxon>
        <taxon>Thiotrichales</taxon>
        <taxon>Thiotrichaceae</taxon>
        <taxon>environmental samples</taxon>
    </lineage>
</organism>
<protein>
    <submittedName>
        <fullName evidence="1">Uncharacterized protein</fullName>
    </submittedName>
</protein>
<reference evidence="1" key="1">
    <citation type="submission" date="2020-01" db="EMBL/GenBank/DDBJ databases">
        <authorList>
            <person name="Meier V. D."/>
            <person name="Meier V D."/>
        </authorList>
    </citation>
    <scope>NUCLEOTIDE SEQUENCE</scope>
    <source>
        <strain evidence="1">HLG_WM_MAG_08</strain>
    </source>
</reference>
<proteinExistence type="predicted"/>
<accession>A0A6S6T973</accession>
<evidence type="ECO:0000313" key="1">
    <source>
        <dbReference type="EMBL" id="CAA6817342.1"/>
    </source>
</evidence>
<dbReference type="EMBL" id="CACVAV010000275">
    <property type="protein sequence ID" value="CAA6817342.1"/>
    <property type="molecule type" value="Genomic_DNA"/>
</dbReference>
<sequence length="67" mass="7651">MNSEHKQLSKRLKRIIKSMKKVQKSIHGSEAPASMHELDELTQLGEEYATTVQQIAQLESQQKTQNS</sequence>